<accession>A0ABP6Q6B9</accession>
<evidence type="ECO:0000313" key="2">
    <source>
        <dbReference type="Proteomes" id="UP001501237"/>
    </source>
</evidence>
<keyword evidence="2" id="KW-1185">Reference proteome</keyword>
<gene>
    <name evidence="1" type="ORF">GCM10010468_22650</name>
</gene>
<dbReference type="InterPro" id="IPR045647">
    <property type="entry name" value="DUF6401"/>
</dbReference>
<name>A0ABP6Q6B9_9ACTN</name>
<evidence type="ECO:0000313" key="1">
    <source>
        <dbReference type="EMBL" id="GAA3206914.1"/>
    </source>
</evidence>
<dbReference type="Proteomes" id="UP001501237">
    <property type="component" value="Unassembled WGS sequence"/>
</dbReference>
<protein>
    <submittedName>
        <fullName evidence="1">Uncharacterized protein</fullName>
    </submittedName>
</protein>
<dbReference type="RefSeq" id="WP_344825903.1">
    <property type="nucleotide sequence ID" value="NZ_BAAAUV010000005.1"/>
</dbReference>
<organism evidence="1 2">
    <name type="scientific">Actinocorallia longicatena</name>
    <dbReference type="NCBI Taxonomy" id="111803"/>
    <lineage>
        <taxon>Bacteria</taxon>
        <taxon>Bacillati</taxon>
        <taxon>Actinomycetota</taxon>
        <taxon>Actinomycetes</taxon>
        <taxon>Streptosporangiales</taxon>
        <taxon>Thermomonosporaceae</taxon>
        <taxon>Actinocorallia</taxon>
    </lineage>
</organism>
<dbReference type="EMBL" id="BAAAUV010000005">
    <property type="protein sequence ID" value="GAA3206914.1"/>
    <property type="molecule type" value="Genomic_DNA"/>
</dbReference>
<proteinExistence type="predicted"/>
<sequence>MRSLHDELLERLDELSLSPGLTAAADQHAAAVRDIIQGSGLPLTEKTLRDYRHGFLEVCMEKGWWPGQEFDWELLRATAIERELRTVAS</sequence>
<reference evidence="2" key="1">
    <citation type="journal article" date="2019" name="Int. J. Syst. Evol. Microbiol.">
        <title>The Global Catalogue of Microorganisms (GCM) 10K type strain sequencing project: providing services to taxonomists for standard genome sequencing and annotation.</title>
        <authorList>
            <consortium name="The Broad Institute Genomics Platform"/>
            <consortium name="The Broad Institute Genome Sequencing Center for Infectious Disease"/>
            <person name="Wu L."/>
            <person name="Ma J."/>
        </authorList>
    </citation>
    <scope>NUCLEOTIDE SEQUENCE [LARGE SCALE GENOMIC DNA]</scope>
    <source>
        <strain evidence="2">JCM 9377</strain>
    </source>
</reference>
<comment type="caution">
    <text evidence="1">The sequence shown here is derived from an EMBL/GenBank/DDBJ whole genome shotgun (WGS) entry which is preliminary data.</text>
</comment>
<dbReference type="Pfam" id="PF19939">
    <property type="entry name" value="DUF6401"/>
    <property type="match status" value="1"/>
</dbReference>